<comment type="cofactor">
    <cofactor evidence="1">
        <name>L-ascorbate</name>
        <dbReference type="ChEBI" id="CHEBI:38290"/>
    </cofactor>
</comment>
<keyword evidence="2" id="KW-0479">Metal-binding</keyword>
<name>A0A482VTI2_ASBVE</name>
<dbReference type="GO" id="GO:0051213">
    <property type="term" value="F:dioxygenase activity"/>
    <property type="evidence" value="ECO:0007669"/>
    <property type="project" value="UniProtKB-KW"/>
</dbReference>
<evidence type="ECO:0000313" key="9">
    <source>
        <dbReference type="Proteomes" id="UP000292052"/>
    </source>
</evidence>
<evidence type="ECO:0000256" key="5">
    <source>
        <dbReference type="ARBA" id="ARBA00023004"/>
    </source>
</evidence>
<dbReference type="OrthoDB" id="427071at2759"/>
<dbReference type="GO" id="GO:0016020">
    <property type="term" value="C:membrane"/>
    <property type="evidence" value="ECO:0007669"/>
    <property type="project" value="TreeGrafter"/>
</dbReference>
<evidence type="ECO:0000256" key="1">
    <source>
        <dbReference type="ARBA" id="ARBA00001961"/>
    </source>
</evidence>
<feature type="domain" description="Fe2OG dioxygenase" evidence="7">
    <location>
        <begin position="169"/>
        <end position="276"/>
    </location>
</feature>
<dbReference type="EMBL" id="QDEB01066296">
    <property type="protein sequence ID" value="RZC35993.1"/>
    <property type="molecule type" value="Genomic_DNA"/>
</dbReference>
<evidence type="ECO:0000256" key="4">
    <source>
        <dbReference type="ARBA" id="ARBA00023002"/>
    </source>
</evidence>
<gene>
    <name evidence="8" type="ORF">BDFB_004180</name>
</gene>
<dbReference type="SMART" id="SM00702">
    <property type="entry name" value="P4Hc"/>
    <property type="match status" value="1"/>
</dbReference>
<dbReference type="STRING" id="1661398.A0A482VTI2"/>
<comment type="caution">
    <text evidence="8">The sequence shown here is derived from an EMBL/GenBank/DDBJ whole genome shotgun (WGS) entry which is preliminary data.</text>
</comment>
<evidence type="ECO:0000259" key="7">
    <source>
        <dbReference type="PROSITE" id="PS51471"/>
    </source>
</evidence>
<reference evidence="8 9" key="1">
    <citation type="submission" date="2017-03" db="EMBL/GenBank/DDBJ databases">
        <title>Genome of the blue death feigning beetle - Asbolus verrucosus.</title>
        <authorList>
            <person name="Rider S.D."/>
        </authorList>
    </citation>
    <scope>NUCLEOTIDE SEQUENCE [LARGE SCALE GENOMIC DNA]</scope>
    <source>
        <strain evidence="8">Butters</strain>
        <tissue evidence="8">Head and leg muscle</tissue>
    </source>
</reference>
<dbReference type="InterPro" id="IPR044862">
    <property type="entry name" value="Pro_4_hyd_alph_FE2OG_OXY"/>
</dbReference>
<keyword evidence="6" id="KW-0812">Transmembrane</keyword>
<dbReference type="InterPro" id="IPR005123">
    <property type="entry name" value="Oxoglu/Fe-dep_dioxygenase_dom"/>
</dbReference>
<keyword evidence="6" id="KW-0472">Membrane</keyword>
<dbReference type="PANTHER" id="PTHR14650">
    <property type="entry name" value="PROLYL HYDROXYLASE-RELATED"/>
    <property type="match status" value="1"/>
</dbReference>
<dbReference type="Pfam" id="PF13640">
    <property type="entry name" value="2OG-FeII_Oxy_3"/>
    <property type="match status" value="1"/>
</dbReference>
<keyword evidence="3" id="KW-0223">Dioxygenase</keyword>
<dbReference type="InterPro" id="IPR006620">
    <property type="entry name" value="Pro_4_hyd_alph"/>
</dbReference>
<dbReference type="Proteomes" id="UP000292052">
    <property type="component" value="Unassembled WGS sequence"/>
</dbReference>
<accession>A0A482VTI2</accession>
<feature type="non-terminal residue" evidence="8">
    <location>
        <position position="1"/>
    </location>
</feature>
<evidence type="ECO:0000256" key="6">
    <source>
        <dbReference type="SAM" id="Phobius"/>
    </source>
</evidence>
<dbReference type="AlphaFoldDB" id="A0A482VTI2"/>
<dbReference type="PANTHER" id="PTHR14650:SF1">
    <property type="entry name" value="2-OXOGLUTARATE AND IRON-DEPENDENT OXYGENASE DOMAIN-CONTAINING PROTEIN 3"/>
    <property type="match status" value="1"/>
</dbReference>
<proteinExistence type="predicted"/>
<protein>
    <submittedName>
        <fullName evidence="8">2-oxoglutarate and iron-dependent oxygenase domain-containing protein 3-like</fullName>
    </submittedName>
</protein>
<sequence>RYGPLPKFPSQRVWSRGIIILGILIYVWYTSKDGKEISLARQKDVVSIRSQTLDCDSKYLEEIKQFPGCVPVKCGRYVSDKLVTINEVEALLNVAKRGINLGSSTGSASILDLHSGAVSYGEKFVNIYTLEGSKKFITAADLAIYKIVKNKIQHAIAENFGIDSSSLYLTHPTFFSKLTDLEPRTPHDIYWNIHIDKETYESFHYTSLLYLTDFSVDFKGGRLIFLDDINKPLKNVTVEPRKGRVLMFSSGAENPHFVERVTSGVRYAITVSFTCDPSMSISDPVVQQ</sequence>
<evidence type="ECO:0000313" key="8">
    <source>
        <dbReference type="EMBL" id="RZC35993.1"/>
    </source>
</evidence>
<dbReference type="PROSITE" id="PS51471">
    <property type="entry name" value="FE2OG_OXY"/>
    <property type="match status" value="1"/>
</dbReference>
<keyword evidence="6" id="KW-1133">Transmembrane helix</keyword>
<organism evidence="8 9">
    <name type="scientific">Asbolus verrucosus</name>
    <name type="common">Desert ironclad beetle</name>
    <dbReference type="NCBI Taxonomy" id="1661398"/>
    <lineage>
        <taxon>Eukaryota</taxon>
        <taxon>Metazoa</taxon>
        <taxon>Ecdysozoa</taxon>
        <taxon>Arthropoda</taxon>
        <taxon>Hexapoda</taxon>
        <taxon>Insecta</taxon>
        <taxon>Pterygota</taxon>
        <taxon>Neoptera</taxon>
        <taxon>Endopterygota</taxon>
        <taxon>Coleoptera</taxon>
        <taxon>Polyphaga</taxon>
        <taxon>Cucujiformia</taxon>
        <taxon>Tenebrionidae</taxon>
        <taxon>Pimeliinae</taxon>
        <taxon>Asbolus</taxon>
    </lineage>
</organism>
<evidence type="ECO:0000256" key="3">
    <source>
        <dbReference type="ARBA" id="ARBA00022964"/>
    </source>
</evidence>
<dbReference type="InterPro" id="IPR039210">
    <property type="entry name" value="OGFOD3"/>
</dbReference>
<keyword evidence="9" id="KW-1185">Reference proteome</keyword>
<keyword evidence="5" id="KW-0408">Iron</keyword>
<dbReference type="GO" id="GO:0005506">
    <property type="term" value="F:iron ion binding"/>
    <property type="evidence" value="ECO:0007669"/>
    <property type="project" value="InterPro"/>
</dbReference>
<feature type="transmembrane region" description="Helical" evidence="6">
    <location>
        <begin position="13"/>
        <end position="31"/>
    </location>
</feature>
<dbReference type="GO" id="GO:0016705">
    <property type="term" value="F:oxidoreductase activity, acting on paired donors, with incorporation or reduction of molecular oxygen"/>
    <property type="evidence" value="ECO:0007669"/>
    <property type="project" value="InterPro"/>
</dbReference>
<evidence type="ECO:0000256" key="2">
    <source>
        <dbReference type="ARBA" id="ARBA00022723"/>
    </source>
</evidence>
<dbReference type="Gene3D" id="2.60.120.620">
    <property type="entry name" value="q2cbj1_9rhob like domain"/>
    <property type="match status" value="1"/>
</dbReference>
<keyword evidence="4" id="KW-0560">Oxidoreductase</keyword>
<dbReference type="GO" id="GO:0031418">
    <property type="term" value="F:L-ascorbic acid binding"/>
    <property type="evidence" value="ECO:0007669"/>
    <property type="project" value="InterPro"/>
</dbReference>